<accession>A0A3Q3IF12</accession>
<keyword evidence="2" id="KW-1185">Reference proteome</keyword>
<sequence>MSKTSTIISAVPDLFGFPPSLAVRSNLWLFFVSLSSVFSKTNMGIFPSFPRSFTSKRKWSLGLSLYSCIEN</sequence>
<dbReference type="AlphaFoldDB" id="A0A3Q3IF12"/>
<reference evidence="1" key="2">
    <citation type="submission" date="2025-09" db="UniProtKB">
        <authorList>
            <consortium name="Ensembl"/>
        </authorList>
    </citation>
    <scope>IDENTIFICATION</scope>
</reference>
<evidence type="ECO:0000313" key="2">
    <source>
        <dbReference type="Proteomes" id="UP000261600"/>
    </source>
</evidence>
<reference evidence="1" key="1">
    <citation type="submission" date="2025-08" db="UniProtKB">
        <authorList>
            <consortium name="Ensembl"/>
        </authorList>
    </citation>
    <scope>IDENTIFICATION</scope>
</reference>
<dbReference type="Ensembl" id="ENSMALT00000001619.1">
    <property type="protein sequence ID" value="ENSMALP00000001569.1"/>
    <property type="gene ID" value="ENSMALG00000001174.1"/>
</dbReference>
<protein>
    <submittedName>
        <fullName evidence="1">Uncharacterized protein</fullName>
    </submittedName>
</protein>
<name>A0A3Q3IF12_MONAL</name>
<organism evidence="1 2">
    <name type="scientific">Monopterus albus</name>
    <name type="common">Swamp eel</name>
    <dbReference type="NCBI Taxonomy" id="43700"/>
    <lineage>
        <taxon>Eukaryota</taxon>
        <taxon>Metazoa</taxon>
        <taxon>Chordata</taxon>
        <taxon>Craniata</taxon>
        <taxon>Vertebrata</taxon>
        <taxon>Euteleostomi</taxon>
        <taxon>Actinopterygii</taxon>
        <taxon>Neopterygii</taxon>
        <taxon>Teleostei</taxon>
        <taxon>Neoteleostei</taxon>
        <taxon>Acanthomorphata</taxon>
        <taxon>Anabantaria</taxon>
        <taxon>Synbranchiformes</taxon>
        <taxon>Synbranchidae</taxon>
        <taxon>Monopterus</taxon>
    </lineage>
</organism>
<evidence type="ECO:0000313" key="1">
    <source>
        <dbReference type="Ensembl" id="ENSMALP00000001569.1"/>
    </source>
</evidence>
<dbReference type="Proteomes" id="UP000261600">
    <property type="component" value="Unplaced"/>
</dbReference>
<proteinExistence type="predicted"/>